<protein>
    <submittedName>
        <fullName evidence="1">Uncharacterized protein</fullName>
    </submittedName>
</protein>
<sequence length="50" mass="5548">MLPSNFSTSQLIQKLGVATSQQVSSYRSYVLLKTNMTTSQQGSSTVYISW</sequence>
<dbReference type="AlphaFoldDB" id="A0A0A8ZDH6"/>
<evidence type="ECO:0000313" key="1">
    <source>
        <dbReference type="EMBL" id="JAD37449.1"/>
    </source>
</evidence>
<proteinExistence type="predicted"/>
<accession>A0A0A8ZDH6</accession>
<name>A0A0A8ZDH6_ARUDO</name>
<dbReference type="EMBL" id="GBRH01260446">
    <property type="protein sequence ID" value="JAD37449.1"/>
    <property type="molecule type" value="Transcribed_RNA"/>
</dbReference>
<reference evidence="1" key="1">
    <citation type="submission" date="2014-09" db="EMBL/GenBank/DDBJ databases">
        <authorList>
            <person name="Magalhaes I.L.F."/>
            <person name="Oliveira U."/>
            <person name="Santos F.R."/>
            <person name="Vidigal T.H.D.A."/>
            <person name="Brescovit A.D."/>
            <person name="Santos A.J."/>
        </authorList>
    </citation>
    <scope>NUCLEOTIDE SEQUENCE</scope>
    <source>
        <tissue evidence="1">Shoot tissue taken approximately 20 cm above the soil surface</tissue>
    </source>
</reference>
<reference evidence="1" key="2">
    <citation type="journal article" date="2015" name="Data Brief">
        <title>Shoot transcriptome of the giant reed, Arundo donax.</title>
        <authorList>
            <person name="Barrero R.A."/>
            <person name="Guerrero F.D."/>
            <person name="Moolhuijzen P."/>
            <person name="Goolsby J.A."/>
            <person name="Tidwell J."/>
            <person name="Bellgard S.E."/>
            <person name="Bellgard M.I."/>
        </authorList>
    </citation>
    <scope>NUCLEOTIDE SEQUENCE</scope>
    <source>
        <tissue evidence="1">Shoot tissue taken approximately 20 cm above the soil surface</tissue>
    </source>
</reference>
<organism evidence="1">
    <name type="scientific">Arundo donax</name>
    <name type="common">Giant reed</name>
    <name type="synonym">Donax arundinaceus</name>
    <dbReference type="NCBI Taxonomy" id="35708"/>
    <lineage>
        <taxon>Eukaryota</taxon>
        <taxon>Viridiplantae</taxon>
        <taxon>Streptophyta</taxon>
        <taxon>Embryophyta</taxon>
        <taxon>Tracheophyta</taxon>
        <taxon>Spermatophyta</taxon>
        <taxon>Magnoliopsida</taxon>
        <taxon>Liliopsida</taxon>
        <taxon>Poales</taxon>
        <taxon>Poaceae</taxon>
        <taxon>PACMAD clade</taxon>
        <taxon>Arundinoideae</taxon>
        <taxon>Arundineae</taxon>
        <taxon>Arundo</taxon>
    </lineage>
</organism>